<reference evidence="2 4" key="1">
    <citation type="journal article" date="2017" name="BMC Genomics">
        <title>Comparative genomic and phylogenomic analyses of the Bifidobacteriaceae family.</title>
        <authorList>
            <person name="Lugli G.A."/>
            <person name="Milani C."/>
            <person name="Turroni F."/>
            <person name="Duranti S."/>
            <person name="Mancabelli L."/>
            <person name="Mangifesta M."/>
            <person name="Ferrario C."/>
            <person name="Modesto M."/>
            <person name="Mattarelli P."/>
            <person name="Jiri K."/>
            <person name="van Sinderen D."/>
            <person name="Ventura M."/>
        </authorList>
    </citation>
    <scope>NUCLEOTIDE SEQUENCE [LARGE SCALE GENOMIC DNA]</scope>
    <source>
        <strain evidence="2 4">DSM 100216</strain>
    </source>
</reference>
<dbReference type="KEGG" id="beu:BE0216_08665"/>
<gene>
    <name evidence="3" type="ORF">BE0216_08665</name>
    <name evidence="2" type="ORF">BEUL_2115</name>
</gene>
<dbReference type="EMBL" id="MWWZ01000014">
    <property type="protein sequence ID" value="OZG64760.1"/>
    <property type="molecule type" value="Genomic_DNA"/>
</dbReference>
<dbReference type="EMBL" id="CP062938">
    <property type="protein sequence ID" value="QOL32504.1"/>
    <property type="molecule type" value="Genomic_DNA"/>
</dbReference>
<proteinExistence type="predicted"/>
<sequence length="296" mass="32024">MNTAEIEQVAAHPAVRQAAEAGAALVDLWPLSDARQLDNDAKYAEELQVRVTRAFAAVMTGLDVTMPDAEFVYEGADEIPGRPQEIVDALLDANDAYDTMGEFSDSGDAGLLYEAARLLGVEWDASVRDAVGRIIADAQEALDDGASGSAASLARRFAVALCACHQLVNAVAGSRDDEDANSSAGAVADEADAARSVLPVLLFVNELRERYGIPRICLTSEQIRTLVATRESLDDLVAFVAPLAGEEWAKHREDVLWDPDEAKKRAKEEDERRNKEALAAKFAHIKDDPNKPHVEL</sequence>
<accession>A0A261G005</accession>
<dbReference type="OrthoDB" id="3238275at2"/>
<dbReference type="Proteomes" id="UP000593943">
    <property type="component" value="Chromosome"/>
</dbReference>
<organism evidence="2 4">
    <name type="scientific">Bifidobacterium eulemuris</name>
    <dbReference type="NCBI Taxonomy" id="1765219"/>
    <lineage>
        <taxon>Bacteria</taxon>
        <taxon>Bacillati</taxon>
        <taxon>Actinomycetota</taxon>
        <taxon>Actinomycetes</taxon>
        <taxon>Bifidobacteriales</taxon>
        <taxon>Bifidobacteriaceae</taxon>
        <taxon>Bifidobacterium</taxon>
    </lineage>
</organism>
<dbReference type="Proteomes" id="UP000216057">
    <property type="component" value="Unassembled WGS sequence"/>
</dbReference>
<reference evidence="3 5" key="2">
    <citation type="submission" date="2020-10" db="EMBL/GenBank/DDBJ databases">
        <title>Genome sequencing of Bifidobacterium eulemuris_DSMZ_100216.</title>
        <authorList>
            <person name="Kim J."/>
        </authorList>
    </citation>
    <scope>NUCLEOTIDE SEQUENCE [LARGE SCALE GENOMIC DNA]</scope>
    <source>
        <strain evidence="3 5">DSM 100216</strain>
    </source>
</reference>
<feature type="region of interest" description="Disordered" evidence="1">
    <location>
        <begin position="265"/>
        <end position="296"/>
    </location>
</feature>
<evidence type="ECO:0000313" key="2">
    <source>
        <dbReference type="EMBL" id="OZG64760.1"/>
    </source>
</evidence>
<evidence type="ECO:0000313" key="5">
    <source>
        <dbReference type="Proteomes" id="UP000593943"/>
    </source>
</evidence>
<evidence type="ECO:0000256" key="1">
    <source>
        <dbReference type="SAM" id="MobiDB-lite"/>
    </source>
</evidence>
<dbReference type="RefSeq" id="WP_094637616.1">
    <property type="nucleotide sequence ID" value="NZ_CP062938.1"/>
</dbReference>
<keyword evidence="5" id="KW-1185">Reference proteome</keyword>
<evidence type="ECO:0000313" key="3">
    <source>
        <dbReference type="EMBL" id="QOL32504.1"/>
    </source>
</evidence>
<protein>
    <submittedName>
        <fullName evidence="2">Uncharacterized protein</fullName>
    </submittedName>
</protein>
<name>A0A261G005_9BIFI</name>
<evidence type="ECO:0000313" key="4">
    <source>
        <dbReference type="Proteomes" id="UP000216057"/>
    </source>
</evidence>
<dbReference type="AlphaFoldDB" id="A0A261G005"/>